<dbReference type="PANTHER" id="PTHR10272:SF0">
    <property type="entry name" value="PLATELET-ACTIVATING FACTOR ACETYLHYDROLASE"/>
    <property type="match status" value="1"/>
</dbReference>
<feature type="transmembrane region" description="Helical" evidence="4">
    <location>
        <begin position="53"/>
        <end position="76"/>
    </location>
</feature>
<evidence type="ECO:0000313" key="6">
    <source>
        <dbReference type="Proteomes" id="UP000287171"/>
    </source>
</evidence>
<sequence length="504" mass="55616">MRPVEILVIVADFLTFLVIAVPRLRTMRWMGGIALIAFSLAVVQMLVEGPRWQMIPAYVLAVIFLFVWLALVFVKLTRITNHIRIRRFVVRSAISLAIIGLALSAVLPNVLPVFQLPRPSGPYAIGTLTYDWTDVGRREVFSPDRNRRRELMVQIWYPAIQGSTTATAPYLSDADAVTTALTQLHHFPSALLDYLTYVKSHAGEAAPVVRNAPNYPVLIYLEGLTGYRQMSTFQVEALVSYGYIVVGIDQPGVASSVVFSDGHHIPLTSELFSQVETLYHQSLSPTEPAPQFYDQTFPNGIIPYFAQDVSFTLDQLTTLNTKDPNGILTGKLDLAHIGMLGISMGGMVGAEACLKDTRIKACLMMDVAMTADVVHAGLQQSTMWITRPADSMRLEREKDGGWSEQAIAQTLSTQHAVYASLPGDGYFVQVPGMFHIDFTDLDLLAPLLPIPGIVSGPIGSQRAHEIVNVYSLAFFDKYLKSKPEVLLAGASATYPEVIFAKRRL</sequence>
<keyword evidence="3" id="KW-0443">Lipid metabolism</keyword>
<protein>
    <submittedName>
        <fullName evidence="5">Carboxylic ester hydrolase</fullName>
    </submittedName>
</protein>
<dbReference type="PANTHER" id="PTHR10272">
    <property type="entry name" value="PLATELET-ACTIVATING FACTOR ACETYLHYDROLASE"/>
    <property type="match status" value="1"/>
</dbReference>
<dbReference type="GO" id="GO:0016042">
    <property type="term" value="P:lipid catabolic process"/>
    <property type="evidence" value="ECO:0007669"/>
    <property type="project" value="UniProtKB-KW"/>
</dbReference>
<comment type="caution">
    <text evidence="5">The sequence shown here is derived from an EMBL/GenBank/DDBJ whole genome shotgun (WGS) entry which is preliminary data.</text>
</comment>
<keyword evidence="4" id="KW-0472">Membrane</keyword>
<keyword evidence="4" id="KW-0812">Transmembrane</keyword>
<evidence type="ECO:0000313" key="5">
    <source>
        <dbReference type="EMBL" id="GCE29248.1"/>
    </source>
</evidence>
<proteinExistence type="predicted"/>
<dbReference type="GO" id="GO:0003847">
    <property type="term" value="F:1-alkyl-2-acetylglycerophosphocholine esterase activity"/>
    <property type="evidence" value="ECO:0007669"/>
    <property type="project" value="TreeGrafter"/>
</dbReference>
<accession>A0A402BCX5</accession>
<keyword evidence="4" id="KW-1133">Transmembrane helix</keyword>
<feature type="transmembrane region" description="Helical" evidence="4">
    <location>
        <begin position="29"/>
        <end position="47"/>
    </location>
</feature>
<reference evidence="6" key="1">
    <citation type="submission" date="2018-12" db="EMBL/GenBank/DDBJ databases">
        <title>Tengunoibacter tsumagoiensis gen. nov., sp. nov., Dictyobacter kobayashii sp. nov., D. alpinus sp. nov., and D. joshuensis sp. nov. and description of Dictyobacteraceae fam. nov. within the order Ktedonobacterales isolated from Tengu-no-mugimeshi.</title>
        <authorList>
            <person name="Wang C.M."/>
            <person name="Zheng Y."/>
            <person name="Sakai Y."/>
            <person name="Toyoda A."/>
            <person name="Minakuchi Y."/>
            <person name="Abe K."/>
            <person name="Yokota A."/>
            <person name="Yabe S."/>
        </authorList>
    </citation>
    <scope>NUCLEOTIDE SEQUENCE [LARGE SCALE GENOMIC DNA]</scope>
    <source>
        <strain evidence="6">Uno16</strain>
    </source>
</reference>
<evidence type="ECO:0000256" key="3">
    <source>
        <dbReference type="ARBA" id="ARBA00023098"/>
    </source>
</evidence>
<evidence type="ECO:0000256" key="2">
    <source>
        <dbReference type="ARBA" id="ARBA00022963"/>
    </source>
</evidence>
<dbReference type="RefSeq" id="WP_126629552.1">
    <property type="nucleotide sequence ID" value="NZ_BIFT01000002.1"/>
</dbReference>
<dbReference type="AlphaFoldDB" id="A0A402BCX5"/>
<keyword evidence="6" id="KW-1185">Reference proteome</keyword>
<dbReference type="OrthoDB" id="9814760at2"/>
<feature type="transmembrane region" description="Helical" evidence="4">
    <location>
        <begin position="88"/>
        <end position="111"/>
    </location>
</feature>
<keyword evidence="1 5" id="KW-0378">Hydrolase</keyword>
<dbReference type="Proteomes" id="UP000287171">
    <property type="component" value="Unassembled WGS sequence"/>
</dbReference>
<gene>
    <name evidence="5" type="ORF">KDA_47320</name>
</gene>
<dbReference type="Gene3D" id="3.40.50.1820">
    <property type="entry name" value="alpha/beta hydrolase"/>
    <property type="match status" value="1"/>
</dbReference>
<keyword evidence="2" id="KW-0442">Lipid degradation</keyword>
<dbReference type="SUPFAM" id="SSF53474">
    <property type="entry name" value="alpha/beta-Hydrolases"/>
    <property type="match status" value="1"/>
</dbReference>
<evidence type="ECO:0000256" key="4">
    <source>
        <dbReference type="SAM" id="Phobius"/>
    </source>
</evidence>
<dbReference type="EMBL" id="BIFT01000002">
    <property type="protein sequence ID" value="GCE29248.1"/>
    <property type="molecule type" value="Genomic_DNA"/>
</dbReference>
<evidence type="ECO:0000256" key="1">
    <source>
        <dbReference type="ARBA" id="ARBA00022801"/>
    </source>
</evidence>
<dbReference type="InterPro" id="IPR029058">
    <property type="entry name" value="AB_hydrolase_fold"/>
</dbReference>
<name>A0A402BCX5_9CHLR</name>
<dbReference type="Pfam" id="PF03403">
    <property type="entry name" value="PAF-AH_p_II"/>
    <property type="match status" value="1"/>
</dbReference>
<feature type="transmembrane region" description="Helical" evidence="4">
    <location>
        <begin position="6"/>
        <end position="22"/>
    </location>
</feature>
<organism evidence="5 6">
    <name type="scientific">Dictyobacter alpinus</name>
    <dbReference type="NCBI Taxonomy" id="2014873"/>
    <lineage>
        <taxon>Bacteria</taxon>
        <taxon>Bacillati</taxon>
        <taxon>Chloroflexota</taxon>
        <taxon>Ktedonobacteria</taxon>
        <taxon>Ktedonobacterales</taxon>
        <taxon>Dictyobacteraceae</taxon>
        <taxon>Dictyobacter</taxon>
    </lineage>
</organism>